<comment type="caution">
    <text evidence="1">The sequence shown here is derived from an EMBL/GenBank/DDBJ whole genome shotgun (WGS) entry which is preliminary data.</text>
</comment>
<accession>A0ABW3I2A2</accession>
<dbReference type="RefSeq" id="WP_377715296.1">
    <property type="nucleotide sequence ID" value="NZ_JBHTJM010000008.1"/>
</dbReference>
<keyword evidence="2" id="KW-1185">Reference proteome</keyword>
<gene>
    <name evidence="1" type="ORF">ACFQ1O_08320</name>
</gene>
<evidence type="ECO:0000313" key="1">
    <source>
        <dbReference type="EMBL" id="MFD0964004.1"/>
    </source>
</evidence>
<organism evidence="1 2">
    <name type="scientific">Pseudofulvibacter geojedonensis</name>
    <dbReference type="NCBI Taxonomy" id="1123758"/>
    <lineage>
        <taxon>Bacteria</taxon>
        <taxon>Pseudomonadati</taxon>
        <taxon>Bacteroidota</taxon>
        <taxon>Flavobacteriia</taxon>
        <taxon>Flavobacteriales</taxon>
        <taxon>Flavobacteriaceae</taxon>
        <taxon>Pseudofulvibacter</taxon>
    </lineage>
</organism>
<sequence length="109" mass="12839">MEKIKTQVIKEILKKRNDVKELYLLKGYDKAVDDIMQVLKEELIEDNYNKPSSLDLIIDLDLIEDKNRKSISKENAVKLFYYKLGWDRGSSRMADSNFNNNELLLKKIV</sequence>
<evidence type="ECO:0000313" key="2">
    <source>
        <dbReference type="Proteomes" id="UP001596997"/>
    </source>
</evidence>
<name>A0ABW3I2A2_9FLAO</name>
<proteinExistence type="predicted"/>
<protein>
    <submittedName>
        <fullName evidence="1">Uncharacterized protein</fullName>
    </submittedName>
</protein>
<dbReference type="Proteomes" id="UP001596997">
    <property type="component" value="Unassembled WGS sequence"/>
</dbReference>
<reference evidence="2" key="1">
    <citation type="journal article" date="2019" name="Int. J. Syst. Evol. Microbiol.">
        <title>The Global Catalogue of Microorganisms (GCM) 10K type strain sequencing project: providing services to taxonomists for standard genome sequencing and annotation.</title>
        <authorList>
            <consortium name="The Broad Institute Genomics Platform"/>
            <consortium name="The Broad Institute Genome Sequencing Center for Infectious Disease"/>
            <person name="Wu L."/>
            <person name="Ma J."/>
        </authorList>
    </citation>
    <scope>NUCLEOTIDE SEQUENCE [LARGE SCALE GENOMIC DNA]</scope>
    <source>
        <strain evidence="2">CCUG 62114</strain>
    </source>
</reference>
<dbReference type="EMBL" id="JBHTJM010000008">
    <property type="protein sequence ID" value="MFD0964004.1"/>
    <property type="molecule type" value="Genomic_DNA"/>
</dbReference>